<feature type="domain" description="AB hydrolase-1" evidence="1">
    <location>
        <begin position="28"/>
        <end position="273"/>
    </location>
</feature>
<evidence type="ECO:0000313" key="3">
    <source>
        <dbReference type="RefSeq" id="WP_028311408.1"/>
    </source>
</evidence>
<reference evidence="3" key="2">
    <citation type="journal article" date="2009" name="Protein Pept. Lett.">
        <title>Alpha/beta hydrolase fold: an update.</title>
        <authorList>
            <person name="Carr P.D."/>
            <person name="Ollis D.L."/>
        </authorList>
    </citation>
    <scope>NUCLEOTIDE SEQUENCE</scope>
</reference>
<dbReference type="Proteomes" id="UP000675920">
    <property type="component" value="Unplaced"/>
</dbReference>
<dbReference type="Gene3D" id="3.40.50.1820">
    <property type="entry name" value="alpha/beta hydrolase"/>
    <property type="match status" value="1"/>
</dbReference>
<proteinExistence type="predicted"/>
<reference evidence="3" key="3">
    <citation type="journal article" date="2023" name="Chem. Biol. Interact.">
        <title>The ESTHER database on alpha/beta hydrolase fold proteins - An overview of recent developments.</title>
        <authorList>
            <person name="Chatonnet A."/>
            <person name="Perochon M."/>
            <person name="Velluet E."/>
            <person name="Marchot P."/>
        </authorList>
    </citation>
    <scope>NUCLEOTIDE SEQUENCE</scope>
</reference>
<protein>
    <submittedName>
        <fullName evidence="3">Alpha/beta hydrolase</fullName>
        <ecNumber evidence="3">3.-.-.-</ecNumber>
    </submittedName>
</protein>
<dbReference type="AlphaFoldDB" id="A0A8B6X3R1"/>
<reference evidence="3" key="4">
    <citation type="submission" date="2025-08" db="UniProtKB">
        <authorList>
            <consortium name="RefSeq"/>
        </authorList>
    </citation>
    <scope>IDENTIFICATION</scope>
</reference>
<name>A0A8B6X3R1_9BURK</name>
<dbReference type="SUPFAM" id="SSF53474">
    <property type="entry name" value="alpha/beta-Hydrolases"/>
    <property type="match status" value="1"/>
</dbReference>
<dbReference type="RefSeq" id="WP_028311408.1">
    <property type="nucleotide sequence ID" value="NZ_AXWS01000008.1"/>
</dbReference>
<evidence type="ECO:0000313" key="2">
    <source>
        <dbReference type="Proteomes" id="UP000675920"/>
    </source>
</evidence>
<dbReference type="GO" id="GO:0016787">
    <property type="term" value="F:hydrolase activity"/>
    <property type="evidence" value="ECO:0007669"/>
    <property type="project" value="UniProtKB-KW"/>
</dbReference>
<dbReference type="InterPro" id="IPR029058">
    <property type="entry name" value="AB_hydrolase_fold"/>
</dbReference>
<dbReference type="OrthoDB" id="149912at2"/>
<dbReference type="PANTHER" id="PTHR43798">
    <property type="entry name" value="MONOACYLGLYCEROL LIPASE"/>
    <property type="match status" value="1"/>
</dbReference>
<accession>A0A8B6X3R1</accession>
<sequence>MTPCQSRFLDLRGLRIHLREWTADGGAPLVLLHGFLDVSASFQFLVDALGGERACLAPDWRGFGLSEHATAQKAVESYWFPDYLADLDALLDAISPSAPVHLLGHSMGSLIGALYAAARPRRVRSLISLEGFGPPATRPADAPRRYARWLDQLAHAAPWGGYASLDEVAARIRRNHPQLPDDRARWLAEHWAEPRADGAWTLRADRAHRLVNPTLFRREEAEASWAAIECPVLWITASDGQARNDAEMASRGAGLRNATRLEIPGGGHMVHLEVPEACAAAIHRFLADVEAQETTP</sequence>
<organism evidence="2 3">
    <name type="scientific">Derxia gummosa DSM 723</name>
    <dbReference type="NCBI Taxonomy" id="1121388"/>
    <lineage>
        <taxon>Bacteria</taxon>
        <taxon>Pseudomonadati</taxon>
        <taxon>Pseudomonadota</taxon>
        <taxon>Betaproteobacteria</taxon>
        <taxon>Burkholderiales</taxon>
        <taxon>Alcaligenaceae</taxon>
        <taxon>Derxia</taxon>
    </lineage>
</organism>
<dbReference type="GO" id="GO:0016020">
    <property type="term" value="C:membrane"/>
    <property type="evidence" value="ECO:0007669"/>
    <property type="project" value="TreeGrafter"/>
</dbReference>
<keyword evidence="2" id="KW-1185">Reference proteome</keyword>
<dbReference type="Pfam" id="PF00561">
    <property type="entry name" value="Abhydrolase_1"/>
    <property type="match status" value="1"/>
</dbReference>
<keyword evidence="3" id="KW-0378">Hydrolase</keyword>
<dbReference type="InterPro" id="IPR050266">
    <property type="entry name" value="AB_hydrolase_sf"/>
</dbReference>
<reference evidence="3" key="1">
    <citation type="journal article" date="2000" name="Curr. Protein Pept. Sci.">
        <title>Alpha/Beta-hydrolase fold enzymes: structures, functions and mechanisms.</title>
        <authorList>
            <person name="Holmquist M."/>
        </authorList>
    </citation>
    <scope>NUCLEOTIDE SEQUENCE</scope>
</reference>
<evidence type="ECO:0000259" key="1">
    <source>
        <dbReference type="Pfam" id="PF00561"/>
    </source>
</evidence>
<dbReference type="InterPro" id="IPR000073">
    <property type="entry name" value="AB_hydrolase_1"/>
</dbReference>
<dbReference type="PANTHER" id="PTHR43798:SF33">
    <property type="entry name" value="HYDROLASE, PUTATIVE (AFU_ORTHOLOGUE AFUA_2G14860)-RELATED"/>
    <property type="match status" value="1"/>
</dbReference>
<dbReference type="EC" id="3.-.-.-" evidence="3"/>